<dbReference type="Gene3D" id="1.10.1660.10">
    <property type="match status" value="1"/>
</dbReference>
<dbReference type="SUPFAM" id="SSF46955">
    <property type="entry name" value="Putative DNA-binding domain"/>
    <property type="match status" value="1"/>
</dbReference>
<dbReference type="InterPro" id="IPR009061">
    <property type="entry name" value="DNA-bd_dom_put_sf"/>
</dbReference>
<evidence type="ECO:0000259" key="2">
    <source>
        <dbReference type="PROSITE" id="PS50937"/>
    </source>
</evidence>
<dbReference type="GO" id="GO:0003700">
    <property type="term" value="F:DNA-binding transcription factor activity"/>
    <property type="evidence" value="ECO:0007669"/>
    <property type="project" value="InterPro"/>
</dbReference>
<evidence type="ECO:0000313" key="4">
    <source>
        <dbReference type="Proteomes" id="UP000027170"/>
    </source>
</evidence>
<dbReference type="PROSITE" id="PS50937">
    <property type="entry name" value="HTH_MERR_2"/>
    <property type="match status" value="1"/>
</dbReference>
<dbReference type="Pfam" id="PF13411">
    <property type="entry name" value="MerR_1"/>
    <property type="match status" value="1"/>
</dbReference>
<dbReference type="InterPro" id="IPR047057">
    <property type="entry name" value="MerR_fam"/>
</dbReference>
<evidence type="ECO:0000313" key="3">
    <source>
        <dbReference type="EMBL" id="KDN14600.1"/>
    </source>
</evidence>
<name>A0A836MR29_9NEIS</name>
<organism evidence="3 4">
    <name type="scientific">Snodgrassella communis</name>
    <dbReference type="NCBI Taxonomy" id="2946699"/>
    <lineage>
        <taxon>Bacteria</taxon>
        <taxon>Pseudomonadati</taxon>
        <taxon>Pseudomonadota</taxon>
        <taxon>Betaproteobacteria</taxon>
        <taxon>Neisseriales</taxon>
        <taxon>Neisseriaceae</taxon>
        <taxon>Snodgrassella</taxon>
    </lineage>
</organism>
<dbReference type="PANTHER" id="PTHR30204">
    <property type="entry name" value="REDOX-CYCLING DRUG-SENSING TRANSCRIPTIONAL ACTIVATOR SOXR"/>
    <property type="match status" value="1"/>
</dbReference>
<sequence>MFAVFSLIWKRFFCLFELFLYMTNISTSGKMLSIRAFADIFGLTPATVRYYESLGLIAPQRTSGQRRYFTQRDVDWMRFVLHLKNTGMSMVQLQQYVLLRSQGDATIGQRLELLLQTRAAFLQQQAQLEQHVQILNDKIDWYQQRQQGTLSDQVSFAEYLSSIGHHS</sequence>
<dbReference type="GO" id="GO:0003677">
    <property type="term" value="F:DNA binding"/>
    <property type="evidence" value="ECO:0007669"/>
    <property type="project" value="UniProtKB-KW"/>
</dbReference>
<keyword evidence="4" id="KW-1185">Reference proteome</keyword>
<gene>
    <name evidence="3" type="ORF">SALWKB29_1390</name>
</gene>
<dbReference type="SMART" id="SM00422">
    <property type="entry name" value="HTH_MERR"/>
    <property type="match status" value="1"/>
</dbReference>
<evidence type="ECO:0000256" key="1">
    <source>
        <dbReference type="ARBA" id="ARBA00023125"/>
    </source>
</evidence>
<dbReference type="CDD" id="cd01109">
    <property type="entry name" value="HTH_YyaN"/>
    <property type="match status" value="1"/>
</dbReference>
<proteinExistence type="predicted"/>
<dbReference type="PANTHER" id="PTHR30204:SF98">
    <property type="entry name" value="HTH-TYPE TRANSCRIPTIONAL REGULATOR ADHR"/>
    <property type="match status" value="1"/>
</dbReference>
<protein>
    <submittedName>
        <fullName evidence="3">Transcriptional regulator, MerR family</fullName>
    </submittedName>
</protein>
<dbReference type="AlphaFoldDB" id="A0A836MR29"/>
<reference evidence="3 4" key="1">
    <citation type="submission" date="2014-03" db="EMBL/GenBank/DDBJ databases">
        <title>The genomes of two eusocial bee gut symbionts.</title>
        <authorList>
            <person name="Kwong W.K."/>
            <person name="Engel P."/>
            <person name="Koch H."/>
            <person name="Moran N.A."/>
        </authorList>
    </citation>
    <scope>NUCLEOTIDE SEQUENCE [LARGE SCALE GENOMIC DNA]</scope>
    <source>
        <strain evidence="4">wkB29</strain>
    </source>
</reference>
<comment type="caution">
    <text evidence="3">The sequence shown here is derived from an EMBL/GenBank/DDBJ whole genome shotgun (WGS) entry which is preliminary data.</text>
</comment>
<dbReference type="Proteomes" id="UP000027170">
    <property type="component" value="Unassembled WGS sequence"/>
</dbReference>
<keyword evidence="1" id="KW-0238">DNA-binding</keyword>
<dbReference type="EMBL" id="JFZV01000006">
    <property type="protein sequence ID" value="KDN14600.1"/>
    <property type="molecule type" value="Genomic_DNA"/>
</dbReference>
<feature type="domain" description="HTH merR-type" evidence="2">
    <location>
        <begin position="31"/>
        <end position="99"/>
    </location>
</feature>
<dbReference type="InterPro" id="IPR000551">
    <property type="entry name" value="MerR-type_HTH_dom"/>
</dbReference>
<accession>A0A836MR29</accession>